<dbReference type="SMART" id="SM00392">
    <property type="entry name" value="PROF"/>
    <property type="match status" value="1"/>
</dbReference>
<evidence type="ECO:0000256" key="1">
    <source>
        <dbReference type="ARBA" id="ARBA00004245"/>
    </source>
</evidence>
<dbReference type="CDD" id="cd00148">
    <property type="entry name" value="PROF"/>
    <property type="match status" value="1"/>
</dbReference>
<gene>
    <name evidence="7" type="ORF">EGYM00163_LOCUS48519</name>
</gene>
<keyword evidence="4 6" id="KW-0009">Actin-binding</keyword>
<organism evidence="7">
    <name type="scientific">Eutreptiella gymnastica</name>
    <dbReference type="NCBI Taxonomy" id="73025"/>
    <lineage>
        <taxon>Eukaryota</taxon>
        <taxon>Discoba</taxon>
        <taxon>Euglenozoa</taxon>
        <taxon>Euglenida</taxon>
        <taxon>Spirocuta</taxon>
        <taxon>Euglenophyceae</taxon>
        <taxon>Eutreptiales</taxon>
        <taxon>Eutreptiaceae</taxon>
        <taxon>Eutreptiella</taxon>
    </lineage>
</organism>
<keyword evidence="5" id="KW-0206">Cytoskeleton</keyword>
<reference evidence="7" key="1">
    <citation type="submission" date="2021-01" db="EMBL/GenBank/DDBJ databases">
        <authorList>
            <person name="Corre E."/>
            <person name="Pelletier E."/>
            <person name="Niang G."/>
            <person name="Scheremetjew M."/>
            <person name="Finn R."/>
            <person name="Kale V."/>
            <person name="Holt S."/>
            <person name="Cochrane G."/>
            <person name="Meng A."/>
            <person name="Brown T."/>
            <person name="Cohen L."/>
        </authorList>
    </citation>
    <scope>NUCLEOTIDE SEQUENCE</scope>
    <source>
        <strain evidence="7">CCMP1594</strain>
    </source>
</reference>
<dbReference type="Gene3D" id="3.30.450.30">
    <property type="entry name" value="Dynein light chain 2a, cytoplasmic"/>
    <property type="match status" value="1"/>
</dbReference>
<dbReference type="InterPro" id="IPR027310">
    <property type="entry name" value="Profilin_CS"/>
</dbReference>
<evidence type="ECO:0000256" key="2">
    <source>
        <dbReference type="ARBA" id="ARBA00010058"/>
    </source>
</evidence>
<sequence length="126" mass="13467">MSWQQYVDGSLVGSGHVTKAAIVGKDGSIWAKTEGWVIENDTVALAQTMAQDAEAVRSKGITLEGAKYFTIAFDDGNFYGKQGPNGLSLAMSDQAIVVGFHSENITPANCRMTVEGIKDYLKGVGY</sequence>
<dbReference type="InterPro" id="IPR048278">
    <property type="entry name" value="PFN"/>
</dbReference>
<evidence type="ECO:0000256" key="5">
    <source>
        <dbReference type="ARBA" id="ARBA00023212"/>
    </source>
</evidence>
<dbReference type="InterPro" id="IPR005455">
    <property type="entry name" value="PFN_euk"/>
</dbReference>
<dbReference type="PANTHER" id="PTHR11604:SF0">
    <property type="entry name" value="PROFILIN"/>
    <property type="match status" value="1"/>
</dbReference>
<dbReference type="EMBL" id="HBJA01140729">
    <property type="protein sequence ID" value="CAE0837149.1"/>
    <property type="molecule type" value="Transcribed_RNA"/>
</dbReference>
<evidence type="ECO:0000256" key="4">
    <source>
        <dbReference type="ARBA" id="ARBA00023203"/>
    </source>
</evidence>
<dbReference type="PROSITE" id="PS00414">
    <property type="entry name" value="PROFILIN"/>
    <property type="match status" value="1"/>
</dbReference>
<dbReference type="GO" id="GO:0003785">
    <property type="term" value="F:actin monomer binding"/>
    <property type="evidence" value="ECO:0007669"/>
    <property type="project" value="TreeGrafter"/>
</dbReference>
<name>A0A7S4GHG6_9EUGL</name>
<accession>A0A7S4GHG6</accession>
<dbReference type="GO" id="GO:0005856">
    <property type="term" value="C:cytoskeleton"/>
    <property type="evidence" value="ECO:0007669"/>
    <property type="project" value="UniProtKB-SubCell"/>
</dbReference>
<dbReference type="Pfam" id="PF00235">
    <property type="entry name" value="Profilin"/>
    <property type="match status" value="1"/>
</dbReference>
<dbReference type="GO" id="GO:0005938">
    <property type="term" value="C:cell cortex"/>
    <property type="evidence" value="ECO:0007669"/>
    <property type="project" value="TreeGrafter"/>
</dbReference>
<keyword evidence="3" id="KW-0963">Cytoplasm</keyword>
<proteinExistence type="inferred from homology"/>
<protein>
    <recommendedName>
        <fullName evidence="6">Profilin</fullName>
    </recommendedName>
</protein>
<dbReference type="InterPro" id="IPR036140">
    <property type="entry name" value="PFN_sf"/>
</dbReference>
<comment type="similarity">
    <text evidence="2 6">Belongs to the profilin family.</text>
</comment>
<dbReference type="AlphaFoldDB" id="A0A7S4GHG6"/>
<evidence type="ECO:0000313" key="7">
    <source>
        <dbReference type="EMBL" id="CAE0837149.1"/>
    </source>
</evidence>
<dbReference type="PRINTS" id="PR01640">
    <property type="entry name" value="PROFILINPLNT"/>
</dbReference>
<dbReference type="PANTHER" id="PTHR11604">
    <property type="entry name" value="PROFILIN"/>
    <property type="match status" value="1"/>
</dbReference>
<evidence type="ECO:0000256" key="6">
    <source>
        <dbReference type="RuleBase" id="RU003909"/>
    </source>
</evidence>
<evidence type="ECO:0000256" key="3">
    <source>
        <dbReference type="ARBA" id="ARBA00022490"/>
    </source>
</evidence>
<comment type="subcellular location">
    <subcellularLocation>
        <location evidence="1">Cytoplasm</location>
        <location evidence="1">Cytoskeleton</location>
    </subcellularLocation>
</comment>
<dbReference type="SUPFAM" id="SSF55770">
    <property type="entry name" value="Profilin (actin-binding protein)"/>
    <property type="match status" value="1"/>
</dbReference>